<accession>A0A0G4NGS6</accession>
<dbReference type="Proteomes" id="UP000045706">
    <property type="component" value="Unassembled WGS sequence"/>
</dbReference>
<feature type="region of interest" description="Disordered" evidence="1">
    <location>
        <begin position="1"/>
        <end position="20"/>
    </location>
</feature>
<feature type="non-terminal residue" evidence="2">
    <location>
        <position position="1"/>
    </location>
</feature>
<sequence length="60" mass="6266">HDQRLQLQPVPRRGPRGLHGVEPVVGREQLLAIAGAAARGGGPADQLHHRPEPRSPAGGA</sequence>
<reference evidence="3" key="1">
    <citation type="submission" date="2015-05" db="EMBL/GenBank/DDBJ databases">
        <authorList>
            <person name="Fogelqvist Johan"/>
        </authorList>
    </citation>
    <scope>NUCLEOTIDE SEQUENCE [LARGE SCALE GENOMIC DNA]</scope>
</reference>
<evidence type="ECO:0000313" key="3">
    <source>
        <dbReference type="Proteomes" id="UP000045706"/>
    </source>
</evidence>
<evidence type="ECO:0000256" key="1">
    <source>
        <dbReference type="SAM" id="MobiDB-lite"/>
    </source>
</evidence>
<dbReference type="EMBL" id="CVQI01034992">
    <property type="protein sequence ID" value="CRK45642.1"/>
    <property type="molecule type" value="Genomic_DNA"/>
</dbReference>
<feature type="region of interest" description="Disordered" evidence="1">
    <location>
        <begin position="36"/>
        <end position="60"/>
    </location>
</feature>
<name>A0A0G4NGS6_VERLO</name>
<proteinExistence type="predicted"/>
<evidence type="ECO:0000313" key="2">
    <source>
        <dbReference type="EMBL" id="CRK45642.1"/>
    </source>
</evidence>
<protein>
    <submittedName>
        <fullName evidence="2">Uncharacterized protein</fullName>
    </submittedName>
</protein>
<organism evidence="2 3">
    <name type="scientific">Verticillium longisporum</name>
    <name type="common">Verticillium dahliae var. longisporum</name>
    <dbReference type="NCBI Taxonomy" id="100787"/>
    <lineage>
        <taxon>Eukaryota</taxon>
        <taxon>Fungi</taxon>
        <taxon>Dikarya</taxon>
        <taxon>Ascomycota</taxon>
        <taxon>Pezizomycotina</taxon>
        <taxon>Sordariomycetes</taxon>
        <taxon>Hypocreomycetidae</taxon>
        <taxon>Glomerellales</taxon>
        <taxon>Plectosphaerellaceae</taxon>
        <taxon>Verticillium</taxon>
    </lineage>
</organism>
<gene>
    <name evidence="2" type="ORF">BN1723_019793</name>
</gene>
<dbReference type="AlphaFoldDB" id="A0A0G4NGS6"/>